<sequence length="116" mass="13026">MIDLGIELAGHPFILIINLSRENEDTVAVNLQVYPTGENSYLPPGLKLIVLDESEEIFKEVTARSADKFIQYQFEAERGDRFGVKVDWQGVSITEKFAISELEPPPSPLFIANDET</sequence>
<dbReference type="EMBL" id="BLAY01000002">
    <property type="protein sequence ID" value="GET35594.1"/>
    <property type="molecule type" value="Genomic_DNA"/>
</dbReference>
<keyword evidence="2" id="KW-1185">Reference proteome</keyword>
<reference evidence="1" key="1">
    <citation type="submission" date="2019-10" db="EMBL/GenBank/DDBJ databases">
        <title>Draft genome sequece of Microseira wollei NIES-4236.</title>
        <authorList>
            <person name="Yamaguchi H."/>
            <person name="Suzuki S."/>
            <person name="Kawachi M."/>
        </authorList>
    </citation>
    <scope>NUCLEOTIDE SEQUENCE</scope>
    <source>
        <strain evidence="1">NIES-4236</strain>
    </source>
</reference>
<evidence type="ECO:0000313" key="1">
    <source>
        <dbReference type="EMBL" id="GET35594.1"/>
    </source>
</evidence>
<proteinExistence type="predicted"/>
<dbReference type="Proteomes" id="UP001050975">
    <property type="component" value="Unassembled WGS sequence"/>
</dbReference>
<dbReference type="Pfam" id="PF08852">
    <property type="entry name" value="DUF1822"/>
    <property type="match status" value="1"/>
</dbReference>
<evidence type="ECO:0000313" key="2">
    <source>
        <dbReference type="Proteomes" id="UP001050975"/>
    </source>
</evidence>
<dbReference type="InterPro" id="IPR014951">
    <property type="entry name" value="DUF1822"/>
</dbReference>
<organism evidence="1 2">
    <name type="scientific">Microseira wollei NIES-4236</name>
    <dbReference type="NCBI Taxonomy" id="2530354"/>
    <lineage>
        <taxon>Bacteria</taxon>
        <taxon>Bacillati</taxon>
        <taxon>Cyanobacteriota</taxon>
        <taxon>Cyanophyceae</taxon>
        <taxon>Oscillatoriophycideae</taxon>
        <taxon>Aerosakkonematales</taxon>
        <taxon>Aerosakkonemataceae</taxon>
        <taxon>Microseira</taxon>
    </lineage>
</organism>
<protein>
    <submittedName>
        <fullName evidence="1">Uncharacterized protein</fullName>
    </submittedName>
</protein>
<accession>A0AAV3X5J8</accession>
<dbReference type="AlphaFoldDB" id="A0AAV3X5J8"/>
<name>A0AAV3X5J8_9CYAN</name>
<gene>
    <name evidence="1" type="ORF">MiSe_03360</name>
</gene>
<comment type="caution">
    <text evidence="1">The sequence shown here is derived from an EMBL/GenBank/DDBJ whole genome shotgun (WGS) entry which is preliminary data.</text>
</comment>